<evidence type="ECO:0000313" key="2">
    <source>
        <dbReference type="Proteomes" id="UP000263486"/>
    </source>
</evidence>
<dbReference type="Proteomes" id="UP000263486">
    <property type="component" value="Unassembled WGS sequence"/>
</dbReference>
<dbReference type="RefSeq" id="WP_114641786.1">
    <property type="nucleotide sequence ID" value="NZ_JAACIO010000007.1"/>
</dbReference>
<organism evidence="1 2">
    <name type="scientific">Psychrilyobacter piezotolerans</name>
    <dbReference type="NCBI Taxonomy" id="2293438"/>
    <lineage>
        <taxon>Bacteria</taxon>
        <taxon>Fusobacteriati</taxon>
        <taxon>Fusobacteriota</taxon>
        <taxon>Fusobacteriia</taxon>
        <taxon>Fusobacteriales</taxon>
        <taxon>Fusobacteriaceae</taxon>
        <taxon>Psychrilyobacter</taxon>
    </lineage>
</organism>
<sequence length="358" mass="41505">MIYKDIVEESIEKLKILETFKDRINILEKMLLEYNQLQNSSWNEVPVSGGFAGNGIQKTLQIKLASVQLFTSMTFNTMENYNFLIKLTNYTFSKGENFCDDINELINVFQEYMNDLDIYLNSSKNHLKIPKFLQSIRKLINSYRGIINEIKRIEKYGTILENQNYNNGEILELQFCNGVNSHKEILYLLTVIPDLYKRGLDLFQLDEKEFPLEIIKIESGTFFSKLAGHPVIIGLISSALTFSANEIYNHYSPTTKVKREKEVLEVIGEKLDIIEKMEGLGMDTTNMKEDVQIYTAKLYKDTKRISKLSTKMKVNNEVFQIEKGSELLFLKDQEDFIQTLSLPSLEDMEEGTEKYTSI</sequence>
<proteinExistence type="predicted"/>
<accession>A0ABX9KIQ6</accession>
<keyword evidence="2" id="KW-1185">Reference proteome</keyword>
<reference evidence="1 2" key="1">
    <citation type="submission" date="2018-08" db="EMBL/GenBank/DDBJ databases">
        <title>Draft genome sequence of Psychrilyobacter sp. strain SD5 isolated from Black Sea water.</title>
        <authorList>
            <person name="Yadav S."/>
            <person name="Villanueva L."/>
            <person name="Damste J.S.S."/>
        </authorList>
    </citation>
    <scope>NUCLEOTIDE SEQUENCE [LARGE SCALE GENOMIC DNA]</scope>
    <source>
        <strain evidence="1 2">SD5</strain>
    </source>
</reference>
<evidence type="ECO:0000313" key="1">
    <source>
        <dbReference type="EMBL" id="REI42102.1"/>
    </source>
</evidence>
<dbReference type="EMBL" id="QUAJ01000006">
    <property type="protein sequence ID" value="REI42102.1"/>
    <property type="molecule type" value="Genomic_DNA"/>
</dbReference>
<comment type="caution">
    <text evidence="1">The sequence shown here is derived from an EMBL/GenBank/DDBJ whole genome shotgun (WGS) entry which is preliminary data.</text>
</comment>
<name>A0ABX9KIQ6_9FUSO</name>
<gene>
    <name evidence="1" type="ORF">DYH56_05115</name>
</gene>
<protein>
    <submittedName>
        <fullName evidence="1">Uncharacterized protein</fullName>
    </submittedName>
</protein>